<comment type="caution">
    <text evidence="1">The sequence shown here is derived from an EMBL/GenBank/DDBJ whole genome shotgun (WGS) entry which is preliminary data.</text>
</comment>
<evidence type="ECO:0000313" key="1">
    <source>
        <dbReference type="EMBL" id="KAK9320355.1"/>
    </source>
</evidence>
<name>A0ACC3TI68_9ASCO</name>
<dbReference type="EMBL" id="MU970132">
    <property type="protein sequence ID" value="KAK9320355.1"/>
    <property type="molecule type" value="Genomic_DNA"/>
</dbReference>
<keyword evidence="2" id="KW-1185">Reference proteome</keyword>
<dbReference type="Proteomes" id="UP001489719">
    <property type="component" value="Unassembled WGS sequence"/>
</dbReference>
<protein>
    <submittedName>
        <fullName evidence="1">Uncharacterized protein</fullName>
    </submittedName>
</protein>
<proteinExistence type="predicted"/>
<gene>
    <name evidence="1" type="ORF">V1517DRAFT_295559</name>
</gene>
<evidence type="ECO:0000313" key="2">
    <source>
        <dbReference type="Proteomes" id="UP001489719"/>
    </source>
</evidence>
<reference evidence="2" key="1">
    <citation type="journal article" date="2024" name="Front. Bioeng. Biotechnol.">
        <title>Genome-scale model development and genomic sequencing of the oleaginous clade Lipomyces.</title>
        <authorList>
            <person name="Czajka J.J."/>
            <person name="Han Y."/>
            <person name="Kim J."/>
            <person name="Mondo S.J."/>
            <person name="Hofstad B.A."/>
            <person name="Robles A."/>
            <person name="Haridas S."/>
            <person name="Riley R."/>
            <person name="LaButti K."/>
            <person name="Pangilinan J."/>
            <person name="Andreopoulos W."/>
            <person name="Lipzen A."/>
            <person name="Yan J."/>
            <person name="Wang M."/>
            <person name="Ng V."/>
            <person name="Grigoriev I.V."/>
            <person name="Spatafora J.W."/>
            <person name="Magnuson J.K."/>
            <person name="Baker S.E."/>
            <person name="Pomraning K.R."/>
        </authorList>
    </citation>
    <scope>NUCLEOTIDE SEQUENCE [LARGE SCALE GENOMIC DNA]</scope>
    <source>
        <strain evidence="2">CBS 10300</strain>
    </source>
</reference>
<accession>A0ACC3TI68</accession>
<sequence length="657" mass="70425">MMSSSSVASAPHLYHHLPPTTSTAGYPTIPSLVVDGPSSASSGYATAAAAASSTSPTSSTTSSVSTSSSGHRLSNASSYSSASNSPTYKTPGLAAPAPAPLARHNSFSGPPPLPHSVPRIIPSKEAVSDVNGLLCQWAACGDRFQNPEDLYNHLCDFHVGRKSTNNLCLTCSWGNCRTSTVKRDHITSHLRVHVPLKPHRCDFCSKPFKRPQDLKKHVKTHADDSVFLAPGDSSRHRLHPQHAWKSSRENSASSGDDHSPYSVAAAGLNYTHHPVSGVDPSGQYHMPPHHDTSSMYYPPPPPQQQQQQPQQQQQQPPPPPPPQAAAYGYGGMHDTQVYNQPPVVNHPDLPRAKRAFDAANDFFEDVKRHKMAPVYGQDMASRLSALEALVGVTPPSTDYMSSAAAAASAGYHVPPHAHYPPPQQVAHPPPPPPQLQPHHTTLPALRTKQDMLETDHFLNQLSSNMYHAPSHSAAPQYSAPQHPSYHPTAGQQPPPPQTAPFTPINAAADQHQQHQSPHHGVGAPQPGHYAHPSQVPASTGIYPPLPAVAAAGLSDHTTQSHPGLASRFDSDPTRRFSVGTLQKSAKPVDAVVAVDDDVDGLIDQVKTKLVVRDNSEPVTVSATTADAAAAERQRKTHLLVIDRLRMLVRGMLVTIDA</sequence>
<organism evidence="1 2">
    <name type="scientific">Lipomyces orientalis</name>
    <dbReference type="NCBI Taxonomy" id="1233043"/>
    <lineage>
        <taxon>Eukaryota</taxon>
        <taxon>Fungi</taxon>
        <taxon>Dikarya</taxon>
        <taxon>Ascomycota</taxon>
        <taxon>Saccharomycotina</taxon>
        <taxon>Lipomycetes</taxon>
        <taxon>Lipomycetales</taxon>
        <taxon>Lipomycetaceae</taxon>
        <taxon>Lipomyces</taxon>
    </lineage>
</organism>